<protein>
    <submittedName>
        <fullName evidence="1">Uncharacterized protein</fullName>
    </submittedName>
</protein>
<reference evidence="1 2" key="1">
    <citation type="submission" date="2019-11" db="EMBL/GenBank/DDBJ databases">
        <authorList>
            <person name="Criscuolo A."/>
        </authorList>
    </citation>
    <scope>NUCLEOTIDE SEQUENCE [LARGE SCALE GENOMIC DNA]</scope>
    <source>
        <strain evidence="1">CIP111667</strain>
    </source>
</reference>
<name>A0A7M4DDT1_9MICO</name>
<evidence type="ECO:0000313" key="2">
    <source>
        <dbReference type="Proteomes" id="UP000419743"/>
    </source>
</evidence>
<accession>A0A7M4DDT1</accession>
<evidence type="ECO:0000313" key="1">
    <source>
        <dbReference type="EMBL" id="VZO35002.1"/>
    </source>
</evidence>
<keyword evidence="2" id="KW-1185">Reference proteome</keyword>
<organism evidence="1 2">
    <name type="scientific">Occultella aeris</name>
    <dbReference type="NCBI Taxonomy" id="2761496"/>
    <lineage>
        <taxon>Bacteria</taxon>
        <taxon>Bacillati</taxon>
        <taxon>Actinomycetota</taxon>
        <taxon>Actinomycetes</taxon>
        <taxon>Micrococcales</taxon>
        <taxon>Ruaniaceae</taxon>
        <taxon>Occultella</taxon>
    </lineage>
</organism>
<sequence length="83" mass="8851">MVSGAISFAPSAIEGTTFNAKPLSKVPPGARVAWCTPIDCAVFVRSHRFIWFAMFTNAVFTDSSVAESTLIGPVPMPSRFLGS</sequence>
<comment type="caution">
    <text evidence="1">The sequence shown here is derived from an EMBL/GenBank/DDBJ whole genome shotgun (WGS) entry which is preliminary data.</text>
</comment>
<dbReference type="EMBL" id="CACRYJ010000004">
    <property type="protein sequence ID" value="VZO35002.1"/>
    <property type="molecule type" value="Genomic_DNA"/>
</dbReference>
<dbReference type="AlphaFoldDB" id="A0A7M4DDT1"/>
<proteinExistence type="predicted"/>
<dbReference type="Proteomes" id="UP000419743">
    <property type="component" value="Unassembled WGS sequence"/>
</dbReference>
<gene>
    <name evidence="1" type="ORF">HALOF300_00270</name>
</gene>